<organism evidence="2">
    <name type="scientific">uncultured Thiotrichaceae bacterium</name>
    <dbReference type="NCBI Taxonomy" id="298394"/>
    <lineage>
        <taxon>Bacteria</taxon>
        <taxon>Pseudomonadati</taxon>
        <taxon>Pseudomonadota</taxon>
        <taxon>Gammaproteobacteria</taxon>
        <taxon>Thiotrichales</taxon>
        <taxon>Thiotrichaceae</taxon>
        <taxon>environmental samples</taxon>
    </lineage>
</organism>
<keyword evidence="1" id="KW-0812">Transmembrane</keyword>
<keyword evidence="1" id="KW-0472">Membrane</keyword>
<evidence type="ECO:0000256" key="1">
    <source>
        <dbReference type="SAM" id="Phobius"/>
    </source>
</evidence>
<name>A0A6S6U5N8_9GAMM</name>
<protein>
    <submittedName>
        <fullName evidence="2">Uncharacterized protein</fullName>
    </submittedName>
</protein>
<accession>A0A6S6U5N8</accession>
<gene>
    <name evidence="2" type="ORF">HELGO_WM7596</name>
</gene>
<sequence>MLETIFYFAIVLAIVSVPCYAFYTAGISAGIKRGVQRQVLRELMLCGVIEKSDTNQQS</sequence>
<reference evidence="2" key="1">
    <citation type="submission" date="2020-01" db="EMBL/GenBank/DDBJ databases">
        <authorList>
            <person name="Meier V. D."/>
            <person name="Meier V D."/>
        </authorList>
    </citation>
    <scope>NUCLEOTIDE SEQUENCE</scope>
    <source>
        <strain evidence="2">HLG_WM_MAG_09</strain>
    </source>
</reference>
<dbReference type="AlphaFoldDB" id="A0A6S6U5N8"/>
<feature type="transmembrane region" description="Helical" evidence="1">
    <location>
        <begin position="6"/>
        <end position="31"/>
    </location>
</feature>
<dbReference type="EMBL" id="CACVAT010000546">
    <property type="protein sequence ID" value="CAA6829755.1"/>
    <property type="molecule type" value="Genomic_DNA"/>
</dbReference>
<evidence type="ECO:0000313" key="2">
    <source>
        <dbReference type="EMBL" id="CAA6829755.1"/>
    </source>
</evidence>
<proteinExistence type="predicted"/>
<keyword evidence="1" id="KW-1133">Transmembrane helix</keyword>